<dbReference type="EMBL" id="CP024638">
    <property type="protein sequence ID" value="QGR09542.1"/>
    <property type="molecule type" value="Genomic_DNA"/>
</dbReference>
<geneLocation type="plasmid" evidence="5">
    <name>pmsr2b</name>
</geneLocation>
<geneLocation type="plasmid" evidence="4">
    <name>pMSR2B</name>
</geneLocation>
<accession>A0AAP9HAP7</accession>
<evidence type="ECO:0000313" key="5">
    <source>
        <dbReference type="Proteomes" id="UP000424872"/>
    </source>
</evidence>
<evidence type="ECO:0000256" key="2">
    <source>
        <dbReference type="SAM" id="SignalP"/>
    </source>
</evidence>
<dbReference type="RefSeq" id="WP_208726740.1">
    <property type="nucleotide sequence ID" value="NZ_CP024638.1"/>
</dbReference>
<dbReference type="Proteomes" id="UP001171299">
    <property type="component" value="Unassembled WGS sequence"/>
</dbReference>
<evidence type="ECO:0000313" key="6">
    <source>
        <dbReference type="Proteomes" id="UP001171299"/>
    </source>
</evidence>
<keyword evidence="6" id="KW-1185">Reference proteome</keyword>
<organism evidence="4 5">
    <name type="scientific">Pantoea phytobeneficialis</name>
    <dbReference type="NCBI Taxonomy" id="2052056"/>
    <lineage>
        <taxon>Bacteria</taxon>
        <taxon>Pseudomonadati</taxon>
        <taxon>Pseudomonadota</taxon>
        <taxon>Gammaproteobacteria</taxon>
        <taxon>Enterobacterales</taxon>
        <taxon>Erwiniaceae</taxon>
        <taxon>Pantoea</taxon>
    </lineage>
</organism>
<keyword evidence="2" id="KW-0732">Signal</keyword>
<reference evidence="5" key="1">
    <citation type="submission" date="2017-11" db="EMBL/GenBank/DDBJ databases">
        <title>Genome sequence of Pantoea sp. MSR2.</title>
        <authorList>
            <person name="Nascimento F.X."/>
        </authorList>
    </citation>
    <scope>NUCLEOTIDE SEQUENCE [LARGE SCALE GENOMIC DNA]</scope>
    <source>
        <strain evidence="5">MSR2</strain>
        <plasmid evidence="5">pmsr2b</plasmid>
    </source>
</reference>
<dbReference type="Proteomes" id="UP000424872">
    <property type="component" value="Plasmid pMSR2B"/>
</dbReference>
<protein>
    <submittedName>
        <fullName evidence="3">Exopolysaccharide production protein YjbE</fullName>
    </submittedName>
</protein>
<dbReference type="AlphaFoldDB" id="A0AAP9HAP7"/>
<feature type="chain" id="PRO_5043027946" evidence="2">
    <location>
        <begin position="22"/>
        <end position="91"/>
    </location>
</feature>
<keyword evidence="4" id="KW-0614">Plasmid</keyword>
<reference evidence="4" key="2">
    <citation type="journal article" date="2020" name="Environ. Microbiol.">
        <title>The extreme plant-growth-promoting properties of Pantoea phytobeneficialis MSR2 revealed by functional and genomic analysis.</title>
        <authorList>
            <person name="Nascimento F.X."/>
            <person name="Hernandez A.G."/>
            <person name="Glick B.R."/>
            <person name="Rossi M.J."/>
        </authorList>
    </citation>
    <scope>NUCLEOTIDE SEQUENCE</scope>
    <source>
        <strain evidence="4">MSR2</strain>
    </source>
</reference>
<sequence>MKITAMTTLLLTGLLSLSVNAAEETTTQQTAAAQNVGAPAGENATSYAAGTSVVVGVSAVSALAALALATQSNDGSSTGTTTTTTTSTTGR</sequence>
<gene>
    <name evidence="3" type="primary">yjbE</name>
    <name evidence="4" type="ORF">CTZ24_24055</name>
    <name evidence="3" type="ORF">Q3404_12565</name>
</gene>
<name>A0AAP9HAP7_9GAMM</name>
<reference evidence="3" key="3">
    <citation type="submission" date="2023-07" db="EMBL/GenBank/DDBJ databases">
        <title>The extreme plant-growth-promoting properties of Pantoea phytobeneficialis PF55 revealed by functional and genomic analysis.</title>
        <authorList>
            <person name="Nascimento F.X."/>
            <person name="Marcio R.J."/>
        </authorList>
    </citation>
    <scope>NUCLEOTIDE SEQUENCE</scope>
    <source>
        <strain evidence="3">PF55</strain>
    </source>
</reference>
<dbReference type="Pfam" id="PF11106">
    <property type="entry name" value="YjbE"/>
    <property type="match status" value="1"/>
</dbReference>
<feature type="region of interest" description="Disordered" evidence="1">
    <location>
        <begin position="71"/>
        <end position="91"/>
    </location>
</feature>
<dbReference type="EMBL" id="JAUOOM010000011">
    <property type="protein sequence ID" value="MDO6407411.1"/>
    <property type="molecule type" value="Genomic_DNA"/>
</dbReference>
<dbReference type="InterPro" id="IPR025858">
    <property type="entry name" value="YjbE"/>
</dbReference>
<evidence type="ECO:0000313" key="4">
    <source>
        <dbReference type="EMBL" id="QGR09542.1"/>
    </source>
</evidence>
<feature type="signal peptide" evidence="2">
    <location>
        <begin position="1"/>
        <end position="21"/>
    </location>
</feature>
<evidence type="ECO:0000256" key="1">
    <source>
        <dbReference type="SAM" id="MobiDB-lite"/>
    </source>
</evidence>
<evidence type="ECO:0000313" key="3">
    <source>
        <dbReference type="EMBL" id="MDO6407411.1"/>
    </source>
</evidence>
<proteinExistence type="predicted"/>
<dbReference type="KEGG" id="ppho:CTZ24_24055"/>